<feature type="domain" description="HTH marR-type" evidence="1">
    <location>
        <begin position="17"/>
        <end position="149"/>
    </location>
</feature>
<dbReference type="SMART" id="SM00347">
    <property type="entry name" value="HTH_MARR"/>
    <property type="match status" value="1"/>
</dbReference>
<sequence length="169" mass="18283">MRRVQEGESMTPLSDDSSPLMEALTQYSREREAAAAKARKQLGVNELDAKALAIVGANPGMRPSELATTLGVTSAGITTMVERLVRRGILRREADDSDRRVNHIHLAIDLEKEPWSQLARFDDACRRIIGSLDPRIEADLADFLTKTTAAATEQVARADVAAAKASAAA</sequence>
<reference evidence="2 3" key="1">
    <citation type="submission" date="2023-09" db="EMBL/GenBank/DDBJ databases">
        <title>Microbacterium fusihabitans sp. nov., Microbacterium phycihabitans sp. nov., and Microbacterium cervinum sp. nov., isolated from dried seaweeds of beach.</title>
        <authorList>
            <person name="Lee S.D."/>
        </authorList>
    </citation>
    <scope>NUCLEOTIDE SEQUENCE [LARGE SCALE GENOMIC DNA]</scope>
    <source>
        <strain evidence="2 3">KSW2-29</strain>
    </source>
</reference>
<dbReference type="PANTHER" id="PTHR33164">
    <property type="entry name" value="TRANSCRIPTIONAL REGULATOR, MARR FAMILY"/>
    <property type="match status" value="1"/>
</dbReference>
<dbReference type="Gene3D" id="1.10.10.10">
    <property type="entry name" value="Winged helix-like DNA-binding domain superfamily/Winged helix DNA-binding domain"/>
    <property type="match status" value="1"/>
</dbReference>
<proteinExistence type="predicted"/>
<dbReference type="PANTHER" id="PTHR33164:SF43">
    <property type="entry name" value="HTH-TYPE TRANSCRIPTIONAL REPRESSOR YETL"/>
    <property type="match status" value="1"/>
</dbReference>
<evidence type="ECO:0000313" key="2">
    <source>
        <dbReference type="EMBL" id="MDU0346283.1"/>
    </source>
</evidence>
<comment type="caution">
    <text evidence="2">The sequence shown here is derived from an EMBL/GenBank/DDBJ whole genome shotgun (WGS) entry which is preliminary data.</text>
</comment>
<name>A0ABU3SNB9_9MICO</name>
<dbReference type="Pfam" id="PF01047">
    <property type="entry name" value="MarR"/>
    <property type="match status" value="1"/>
</dbReference>
<evidence type="ECO:0000313" key="3">
    <source>
        <dbReference type="Proteomes" id="UP001261125"/>
    </source>
</evidence>
<dbReference type="RefSeq" id="WP_316004638.1">
    <property type="nucleotide sequence ID" value="NZ_JAWDIT010000003.1"/>
</dbReference>
<gene>
    <name evidence="2" type="ORF">RWH44_11300</name>
</gene>
<dbReference type="Proteomes" id="UP001261125">
    <property type="component" value="Unassembled WGS sequence"/>
</dbReference>
<dbReference type="PROSITE" id="PS50995">
    <property type="entry name" value="HTH_MARR_2"/>
    <property type="match status" value="1"/>
</dbReference>
<dbReference type="SUPFAM" id="SSF46785">
    <property type="entry name" value="Winged helix' DNA-binding domain"/>
    <property type="match status" value="1"/>
</dbReference>
<dbReference type="InterPro" id="IPR036388">
    <property type="entry name" value="WH-like_DNA-bd_sf"/>
</dbReference>
<dbReference type="InterPro" id="IPR000835">
    <property type="entry name" value="HTH_MarR-typ"/>
</dbReference>
<keyword evidence="3" id="KW-1185">Reference proteome</keyword>
<dbReference type="InterPro" id="IPR039422">
    <property type="entry name" value="MarR/SlyA-like"/>
</dbReference>
<dbReference type="EMBL" id="JAWDIT010000003">
    <property type="protein sequence ID" value="MDU0346283.1"/>
    <property type="molecule type" value="Genomic_DNA"/>
</dbReference>
<evidence type="ECO:0000259" key="1">
    <source>
        <dbReference type="PROSITE" id="PS50995"/>
    </source>
</evidence>
<dbReference type="InterPro" id="IPR036390">
    <property type="entry name" value="WH_DNA-bd_sf"/>
</dbReference>
<organism evidence="2 3">
    <name type="scientific">Microbacterium phycohabitans</name>
    <dbReference type="NCBI Taxonomy" id="3075993"/>
    <lineage>
        <taxon>Bacteria</taxon>
        <taxon>Bacillati</taxon>
        <taxon>Actinomycetota</taxon>
        <taxon>Actinomycetes</taxon>
        <taxon>Micrococcales</taxon>
        <taxon>Microbacteriaceae</taxon>
        <taxon>Microbacterium</taxon>
    </lineage>
</organism>
<protein>
    <submittedName>
        <fullName evidence="2">MarR family transcriptional regulator</fullName>
    </submittedName>
</protein>
<accession>A0ABU3SNB9</accession>